<evidence type="ECO:0000256" key="2">
    <source>
        <dbReference type="SAM" id="SignalP"/>
    </source>
</evidence>
<dbReference type="AlphaFoldDB" id="A0A7S0DXJ9"/>
<keyword evidence="1" id="KW-1133">Transmembrane helix</keyword>
<reference evidence="3" key="1">
    <citation type="submission" date="2021-01" db="EMBL/GenBank/DDBJ databases">
        <authorList>
            <person name="Corre E."/>
            <person name="Pelletier E."/>
            <person name="Niang G."/>
            <person name="Scheremetjew M."/>
            <person name="Finn R."/>
            <person name="Kale V."/>
            <person name="Holt S."/>
            <person name="Cochrane G."/>
            <person name="Meng A."/>
            <person name="Brown T."/>
            <person name="Cohen L."/>
        </authorList>
    </citation>
    <scope>NUCLEOTIDE SEQUENCE</scope>
    <source>
        <strain evidence="3">CCMP1374</strain>
    </source>
</reference>
<keyword evidence="2" id="KW-0732">Signal</keyword>
<feature type="chain" id="PRO_5030984380" evidence="2">
    <location>
        <begin position="20"/>
        <end position="118"/>
    </location>
</feature>
<protein>
    <submittedName>
        <fullName evidence="3">Uncharacterized protein</fullName>
    </submittedName>
</protein>
<organism evidence="3">
    <name type="scientific">Phaeocystis antarctica</name>
    <dbReference type="NCBI Taxonomy" id="33657"/>
    <lineage>
        <taxon>Eukaryota</taxon>
        <taxon>Haptista</taxon>
        <taxon>Haptophyta</taxon>
        <taxon>Prymnesiophyceae</taxon>
        <taxon>Phaeocystales</taxon>
        <taxon>Phaeocystaceae</taxon>
        <taxon>Phaeocystis</taxon>
    </lineage>
</organism>
<name>A0A7S0DXJ9_9EUKA</name>
<evidence type="ECO:0000256" key="1">
    <source>
        <dbReference type="SAM" id="Phobius"/>
    </source>
</evidence>
<keyword evidence="1" id="KW-0472">Membrane</keyword>
<sequence>MGNPTRILMMAMAVASGNAFIVSPKAQLVARRTLPHARAMPIVAAFSKIEGEAKDTEAQQLVDWWVNWLVAFDDKWLTPGLPLLIGYNFIENQAGFWFYAMFPLCILHVSISVATRDR</sequence>
<gene>
    <name evidence="3" type="ORF">PANT1444_LOCUS1191</name>
</gene>
<evidence type="ECO:0000313" key="3">
    <source>
        <dbReference type="EMBL" id="CAD8468482.1"/>
    </source>
</evidence>
<accession>A0A7S0DXJ9</accession>
<keyword evidence="1" id="KW-0812">Transmembrane</keyword>
<proteinExistence type="predicted"/>
<dbReference type="EMBL" id="HBEP01002125">
    <property type="protein sequence ID" value="CAD8468482.1"/>
    <property type="molecule type" value="Transcribed_RNA"/>
</dbReference>
<feature type="signal peptide" evidence="2">
    <location>
        <begin position="1"/>
        <end position="19"/>
    </location>
</feature>
<feature type="transmembrane region" description="Helical" evidence="1">
    <location>
        <begin position="96"/>
        <end position="115"/>
    </location>
</feature>